<reference evidence="2" key="1">
    <citation type="submission" date="2022-07" db="EMBL/GenBank/DDBJ databases">
        <title>Chromosome-level genome of Muraenolepis orangiensis.</title>
        <authorList>
            <person name="Kim J."/>
        </authorList>
    </citation>
    <scope>NUCLEOTIDE SEQUENCE</scope>
    <source>
        <strain evidence="2">KU_S4_2022</strain>
        <tissue evidence="2">Muscle</tissue>
    </source>
</reference>
<keyword evidence="3" id="KW-1185">Reference proteome</keyword>
<gene>
    <name evidence="2" type="ORF">NHX12_026712</name>
</gene>
<evidence type="ECO:0000313" key="2">
    <source>
        <dbReference type="EMBL" id="KAJ3607199.1"/>
    </source>
</evidence>
<organism evidence="2 3">
    <name type="scientific">Muraenolepis orangiensis</name>
    <name type="common">Patagonian moray cod</name>
    <dbReference type="NCBI Taxonomy" id="630683"/>
    <lineage>
        <taxon>Eukaryota</taxon>
        <taxon>Metazoa</taxon>
        <taxon>Chordata</taxon>
        <taxon>Craniata</taxon>
        <taxon>Vertebrata</taxon>
        <taxon>Euteleostomi</taxon>
        <taxon>Actinopterygii</taxon>
        <taxon>Neopterygii</taxon>
        <taxon>Teleostei</taxon>
        <taxon>Neoteleostei</taxon>
        <taxon>Acanthomorphata</taxon>
        <taxon>Zeiogadaria</taxon>
        <taxon>Gadariae</taxon>
        <taxon>Gadiformes</taxon>
        <taxon>Muraenolepidoidei</taxon>
        <taxon>Muraenolepididae</taxon>
        <taxon>Muraenolepis</taxon>
    </lineage>
</organism>
<dbReference type="Proteomes" id="UP001148018">
    <property type="component" value="Unassembled WGS sequence"/>
</dbReference>
<proteinExistence type="predicted"/>
<evidence type="ECO:0000256" key="1">
    <source>
        <dbReference type="SAM" id="MobiDB-lite"/>
    </source>
</evidence>
<protein>
    <submittedName>
        <fullName evidence="2">Uncharacterized protein</fullName>
    </submittedName>
</protein>
<accession>A0A9Q0EHX6</accession>
<comment type="caution">
    <text evidence="2">The sequence shown here is derived from an EMBL/GenBank/DDBJ whole genome shotgun (WGS) entry which is preliminary data.</text>
</comment>
<feature type="region of interest" description="Disordered" evidence="1">
    <location>
        <begin position="80"/>
        <end position="99"/>
    </location>
</feature>
<dbReference type="EMBL" id="JANIIK010000042">
    <property type="protein sequence ID" value="KAJ3607199.1"/>
    <property type="molecule type" value="Genomic_DNA"/>
</dbReference>
<sequence>MVASQAHSVLHQPACLPGPQVPSLLPGLQPGPKSPLCYLVYGRAPCPLSTTQSTAGPHFLVPSLQPVPFLLPGVYSRAPSPLSANRSTAGPRVPFHVGSLPGLGESSQINRHGNHMAPHIEPEKHTLNDVKK</sequence>
<evidence type="ECO:0000313" key="3">
    <source>
        <dbReference type="Proteomes" id="UP001148018"/>
    </source>
</evidence>
<dbReference type="AlphaFoldDB" id="A0A9Q0EHX6"/>
<name>A0A9Q0EHX6_9TELE</name>